<evidence type="ECO:0000256" key="1">
    <source>
        <dbReference type="SAM" id="MobiDB-lite"/>
    </source>
</evidence>
<evidence type="ECO:0000313" key="3">
    <source>
        <dbReference type="EMBL" id="KII72471.1"/>
    </source>
</evidence>
<feature type="region of interest" description="Disordered" evidence="1">
    <location>
        <begin position="193"/>
        <end position="213"/>
    </location>
</feature>
<protein>
    <submittedName>
        <fullName evidence="3">Uncharacterized protein</fullName>
    </submittedName>
</protein>
<keyword evidence="2" id="KW-0812">Transmembrane</keyword>
<keyword evidence="2" id="KW-0472">Membrane</keyword>
<keyword evidence="2" id="KW-1133">Transmembrane helix</keyword>
<feature type="compositionally biased region" description="Polar residues" evidence="1">
    <location>
        <begin position="193"/>
        <end position="205"/>
    </location>
</feature>
<evidence type="ECO:0000256" key="2">
    <source>
        <dbReference type="SAM" id="Phobius"/>
    </source>
</evidence>
<comment type="caution">
    <text evidence="3">The sequence shown here is derived from an EMBL/GenBank/DDBJ whole genome shotgun (WGS) entry which is preliminary data.</text>
</comment>
<dbReference type="AlphaFoldDB" id="A0A0C2MYP2"/>
<organism evidence="3 4">
    <name type="scientific">Thelohanellus kitauei</name>
    <name type="common">Myxosporean</name>
    <dbReference type="NCBI Taxonomy" id="669202"/>
    <lineage>
        <taxon>Eukaryota</taxon>
        <taxon>Metazoa</taxon>
        <taxon>Cnidaria</taxon>
        <taxon>Myxozoa</taxon>
        <taxon>Myxosporea</taxon>
        <taxon>Bivalvulida</taxon>
        <taxon>Platysporina</taxon>
        <taxon>Myxobolidae</taxon>
        <taxon>Thelohanellus</taxon>
    </lineage>
</organism>
<gene>
    <name evidence="3" type="ORF">RF11_09715</name>
</gene>
<reference evidence="3 4" key="1">
    <citation type="journal article" date="2014" name="Genome Biol. Evol.">
        <title>The genome of the myxosporean Thelohanellus kitauei shows adaptations to nutrient acquisition within its fish host.</title>
        <authorList>
            <person name="Yang Y."/>
            <person name="Xiong J."/>
            <person name="Zhou Z."/>
            <person name="Huo F."/>
            <person name="Miao W."/>
            <person name="Ran C."/>
            <person name="Liu Y."/>
            <person name="Zhang J."/>
            <person name="Feng J."/>
            <person name="Wang M."/>
            <person name="Wang M."/>
            <person name="Wang L."/>
            <person name="Yao B."/>
        </authorList>
    </citation>
    <scope>NUCLEOTIDE SEQUENCE [LARGE SCALE GENOMIC DNA]</scope>
    <source>
        <strain evidence="3">Wuqing</strain>
    </source>
</reference>
<keyword evidence="4" id="KW-1185">Reference proteome</keyword>
<proteinExistence type="predicted"/>
<accession>A0A0C2MYP2</accession>
<name>A0A0C2MYP2_THEKT</name>
<dbReference type="EMBL" id="JWZT01001202">
    <property type="protein sequence ID" value="KII72471.1"/>
    <property type="molecule type" value="Genomic_DNA"/>
</dbReference>
<evidence type="ECO:0000313" key="4">
    <source>
        <dbReference type="Proteomes" id="UP000031668"/>
    </source>
</evidence>
<sequence>MPTIKKPWRQKIESREICHQDSLGCGFSRAPKNKCTENITRSRNGLSLSDKEINIFHSPIRFSNYLLLFIASLAYFFPLNPSSVAVGFLVFQKTASAYLIPPSSPQMRMGFHPTIYPPSVGPLNANRPPPGSYHIINQIPPTQLPIFSTRILNQNSYGTVNPFQTTILGNQGPTNGRESFSQNYAQTPMENLLNSQRSPGMSNANFGPVNRYL</sequence>
<feature type="transmembrane region" description="Helical" evidence="2">
    <location>
        <begin position="65"/>
        <end position="91"/>
    </location>
</feature>
<dbReference type="Proteomes" id="UP000031668">
    <property type="component" value="Unassembled WGS sequence"/>
</dbReference>